<dbReference type="SUPFAM" id="SSF51126">
    <property type="entry name" value="Pectin lyase-like"/>
    <property type="match status" value="1"/>
</dbReference>
<dbReference type="GeneID" id="97041891"/>
<keyword evidence="2" id="KW-1185">Reference proteome</keyword>
<dbReference type="EMBL" id="CADIKC010000004">
    <property type="protein sequence ID" value="CAB3694109.1"/>
    <property type="molecule type" value="Genomic_DNA"/>
</dbReference>
<dbReference type="AlphaFoldDB" id="A0A6J5B777"/>
<accession>A0A6J5B777</accession>
<organism evidence="1 2">
    <name type="scientific">Paraburkholderia sediminicola</name>
    <dbReference type="NCBI Taxonomy" id="458836"/>
    <lineage>
        <taxon>Bacteria</taxon>
        <taxon>Pseudomonadati</taxon>
        <taxon>Pseudomonadota</taxon>
        <taxon>Betaproteobacteria</taxon>
        <taxon>Burkholderiales</taxon>
        <taxon>Burkholderiaceae</taxon>
        <taxon>Paraburkholderia</taxon>
    </lineage>
</organism>
<dbReference type="InterPro" id="IPR011050">
    <property type="entry name" value="Pectin_lyase_fold/virulence"/>
</dbReference>
<dbReference type="Proteomes" id="UP000494255">
    <property type="component" value="Unassembled WGS sequence"/>
</dbReference>
<sequence length="552" mass="58480">MVNRRSVMGLSAGAAILGAGAVSRGWGESTGNQSQNGFRWLSDFATRGKGASDDTGTFQRAIDYVRNIALRTRDTSCLPALLIPAGRYVLTETIDTAPWIKLCSVGGVLLDFSLLPVGWNGLTCRNETTLPATELRFPGDRSPFLDGTGGTISILGPGKAQSEGWGIVMGNRQAGFSGAVRDAGGRNVVVTGWRGALRIDPVNTYLTAWFSSRFEQNREDGIYVAPGVGRSVNSGERMTFFDCTFAGSARAIDINSDSMDFVFDACSFDFNGDVVYFGRQARFGTVAFNHCHIEGIDGLLVNGTAAGKNLRTVFRDSIVLPRRWKRKDLDNAPRQLVAGTAKFSASGVEWRFESPQQGALTALIGDEVPVESVSAMSFQKVQALPWRGSVINADSLFTLDSPGTPVGSLTHWSMSSAASGRAAGEIVAMDMATGNGATTRSRQALRLASPDQDNAPFSVTTRTPFPVNAGETVLAACAATSAGTTGRTAFAFQFYAAGGVPLSVSESQSTANELPSAQAAVPAGAVQAVLKTTFIGWTGKLEINELAVWRSS</sequence>
<reference evidence="1 2" key="1">
    <citation type="submission" date="2020-04" db="EMBL/GenBank/DDBJ databases">
        <authorList>
            <person name="De Canck E."/>
        </authorList>
    </citation>
    <scope>NUCLEOTIDE SEQUENCE [LARGE SCALE GENOMIC DNA]</scope>
    <source>
        <strain evidence="1 2">LMG 24238</strain>
    </source>
</reference>
<gene>
    <name evidence="1" type="ORF">LMG24238_03270</name>
</gene>
<dbReference type="RefSeq" id="WP_175051357.1">
    <property type="nucleotide sequence ID" value="NZ_CADIKC010000004.1"/>
</dbReference>
<dbReference type="InterPro" id="IPR012334">
    <property type="entry name" value="Pectin_lyas_fold"/>
</dbReference>
<evidence type="ECO:0000313" key="2">
    <source>
        <dbReference type="Proteomes" id="UP000494255"/>
    </source>
</evidence>
<dbReference type="Gene3D" id="2.160.20.10">
    <property type="entry name" value="Single-stranded right-handed beta-helix, Pectin lyase-like"/>
    <property type="match status" value="1"/>
</dbReference>
<proteinExistence type="predicted"/>
<name>A0A6J5B777_9BURK</name>
<evidence type="ECO:0000313" key="1">
    <source>
        <dbReference type="EMBL" id="CAB3694109.1"/>
    </source>
</evidence>
<protein>
    <recommendedName>
        <fullName evidence="3">Pectate lyase-like protein</fullName>
    </recommendedName>
</protein>
<evidence type="ECO:0008006" key="3">
    <source>
        <dbReference type="Google" id="ProtNLM"/>
    </source>
</evidence>